<proteinExistence type="predicted"/>
<sequence length="126" mass="14497">MNCLHISLYVRIPAFLLCSRIQIYFAYSIGTLLSYSTGLQGEDRIIANKAKHLETSFKAKHLETSFTAQARSSHTVQVHCAMLYQFIMTIFDDNRYFIAMDILQTLHEQLAKPSFHHMISAKVIQI</sequence>
<reference evidence="1 2" key="1">
    <citation type="submission" date="2014-11" db="EMBL/GenBank/DDBJ databases">
        <title>Genetic blueprint of the zoonotic pathogen Toxocara canis.</title>
        <authorList>
            <person name="Zhu X.-Q."/>
            <person name="Korhonen P.K."/>
            <person name="Cai H."/>
            <person name="Young N.D."/>
            <person name="Nejsum P."/>
            <person name="von Samson-Himmelstjerna G."/>
            <person name="Boag P.R."/>
            <person name="Tan P."/>
            <person name="Li Q."/>
            <person name="Min J."/>
            <person name="Yang Y."/>
            <person name="Wang X."/>
            <person name="Fang X."/>
            <person name="Hall R.S."/>
            <person name="Hofmann A."/>
            <person name="Sternberg P.W."/>
            <person name="Jex A.R."/>
            <person name="Gasser R.B."/>
        </authorList>
    </citation>
    <scope>NUCLEOTIDE SEQUENCE [LARGE SCALE GENOMIC DNA]</scope>
    <source>
        <strain evidence="1">PN_DK_2014</strain>
    </source>
</reference>
<dbReference type="EMBL" id="JPKZ01002199">
    <property type="protein sequence ID" value="KHN78026.1"/>
    <property type="molecule type" value="Genomic_DNA"/>
</dbReference>
<keyword evidence="2" id="KW-1185">Reference proteome</keyword>
<accession>A0A0B2V3L5</accession>
<dbReference type="Proteomes" id="UP000031036">
    <property type="component" value="Unassembled WGS sequence"/>
</dbReference>
<evidence type="ECO:0000313" key="1">
    <source>
        <dbReference type="EMBL" id="KHN78026.1"/>
    </source>
</evidence>
<dbReference type="AlphaFoldDB" id="A0A0B2V3L5"/>
<name>A0A0B2V3L5_TOXCA</name>
<evidence type="ECO:0000313" key="2">
    <source>
        <dbReference type="Proteomes" id="UP000031036"/>
    </source>
</evidence>
<protein>
    <submittedName>
        <fullName evidence="1">Uncharacterized protein</fullName>
    </submittedName>
</protein>
<gene>
    <name evidence="1" type="ORF">Tcan_01531</name>
</gene>
<organism evidence="1 2">
    <name type="scientific">Toxocara canis</name>
    <name type="common">Canine roundworm</name>
    <dbReference type="NCBI Taxonomy" id="6265"/>
    <lineage>
        <taxon>Eukaryota</taxon>
        <taxon>Metazoa</taxon>
        <taxon>Ecdysozoa</taxon>
        <taxon>Nematoda</taxon>
        <taxon>Chromadorea</taxon>
        <taxon>Rhabditida</taxon>
        <taxon>Spirurina</taxon>
        <taxon>Ascaridomorpha</taxon>
        <taxon>Ascaridoidea</taxon>
        <taxon>Toxocaridae</taxon>
        <taxon>Toxocara</taxon>
    </lineage>
</organism>
<feature type="non-terminal residue" evidence="1">
    <location>
        <position position="126"/>
    </location>
</feature>
<comment type="caution">
    <text evidence="1">The sequence shown here is derived from an EMBL/GenBank/DDBJ whole genome shotgun (WGS) entry which is preliminary data.</text>
</comment>